<dbReference type="InterPro" id="IPR014729">
    <property type="entry name" value="Rossmann-like_a/b/a_fold"/>
</dbReference>
<evidence type="ECO:0000259" key="9">
    <source>
        <dbReference type="Pfam" id="PF00133"/>
    </source>
</evidence>
<dbReference type="GO" id="GO:0002161">
    <property type="term" value="F:aminoacyl-tRNA deacylase activity"/>
    <property type="evidence" value="ECO:0007669"/>
    <property type="project" value="InterPro"/>
</dbReference>
<dbReference type="Pfam" id="PF00133">
    <property type="entry name" value="tRNA-synt_1"/>
    <property type="match status" value="1"/>
</dbReference>
<dbReference type="Pfam" id="PF08264">
    <property type="entry name" value="Anticodon_1"/>
    <property type="match status" value="1"/>
</dbReference>
<keyword evidence="4" id="KW-0067">ATP-binding</keyword>
<dbReference type="AlphaFoldDB" id="A0A2M7RSJ6"/>
<dbReference type="InterPro" id="IPR002300">
    <property type="entry name" value="aa-tRNA-synth_Ia"/>
</dbReference>
<evidence type="ECO:0000313" key="11">
    <source>
        <dbReference type="EMBL" id="PIZ03287.1"/>
    </source>
</evidence>
<dbReference type="CDD" id="cd07961">
    <property type="entry name" value="Anticodon_Ia_Ile_ABEc"/>
    <property type="match status" value="1"/>
</dbReference>
<comment type="caution">
    <text evidence="11">The sequence shown here is derived from an EMBL/GenBank/DDBJ whole genome shotgun (WGS) entry which is preliminary data.</text>
</comment>
<dbReference type="GO" id="GO:0006428">
    <property type="term" value="P:isoleucyl-tRNA aminoacylation"/>
    <property type="evidence" value="ECO:0007669"/>
    <property type="project" value="InterPro"/>
</dbReference>
<comment type="function">
    <text evidence="7">Catalyzes the attachment of isoleucine to tRNA(Ile). As IleRS can inadvertently accommodate and process structurally similar amino acids such as valine, to avoid such errors it has two additional distinct tRNA(Ile)-dependent editing activities. One activity is designated as 'pretransfer' editing and involves the hydrolysis of activated Val-AMP. The other activity is designated 'posttransfer' editing and involves deacylation of mischarged Val-tRNA(Ile).</text>
</comment>
<keyword evidence="5" id="KW-0648">Protein biosynthesis</keyword>
<dbReference type="InterPro" id="IPR002301">
    <property type="entry name" value="Ile-tRNA-ligase"/>
</dbReference>
<keyword evidence="2" id="KW-0436">Ligase</keyword>
<feature type="domain" description="Methionyl/Valyl/Leucyl/Isoleucyl-tRNA synthetase anticodon-binding" evidence="10">
    <location>
        <begin position="545"/>
        <end position="690"/>
    </location>
</feature>
<dbReference type="EMBL" id="PFMK01000007">
    <property type="protein sequence ID" value="PIZ03287.1"/>
    <property type="molecule type" value="Genomic_DNA"/>
</dbReference>
<gene>
    <name evidence="11" type="ORF">COY59_00355</name>
</gene>
<dbReference type="InterPro" id="IPR013155">
    <property type="entry name" value="M/V/L/I-tRNA-synth_anticd-bd"/>
</dbReference>
<name>A0A2M7RSJ6_9BACT</name>
<accession>A0A2M7RSJ6</accession>
<evidence type="ECO:0000256" key="7">
    <source>
        <dbReference type="ARBA" id="ARBA00025217"/>
    </source>
</evidence>
<evidence type="ECO:0000256" key="5">
    <source>
        <dbReference type="ARBA" id="ARBA00022917"/>
    </source>
</evidence>
<dbReference type="InterPro" id="IPR009080">
    <property type="entry name" value="tRNAsynth_Ia_anticodon-bd"/>
</dbReference>
<dbReference type="PANTHER" id="PTHR42780:SF1">
    <property type="entry name" value="ISOLEUCINE--TRNA LIGASE, CYTOPLASMIC"/>
    <property type="match status" value="1"/>
</dbReference>
<evidence type="ECO:0000256" key="4">
    <source>
        <dbReference type="ARBA" id="ARBA00022840"/>
    </source>
</evidence>
<evidence type="ECO:0000256" key="6">
    <source>
        <dbReference type="ARBA" id="ARBA00023146"/>
    </source>
</evidence>
<dbReference type="InterPro" id="IPR023586">
    <property type="entry name" value="Ile-tRNA-ligase_type2"/>
</dbReference>
<evidence type="ECO:0000259" key="10">
    <source>
        <dbReference type="Pfam" id="PF08264"/>
    </source>
</evidence>
<dbReference type="Proteomes" id="UP000231069">
    <property type="component" value="Unassembled WGS sequence"/>
</dbReference>
<dbReference type="GO" id="GO:0004822">
    <property type="term" value="F:isoleucine-tRNA ligase activity"/>
    <property type="evidence" value="ECO:0007669"/>
    <property type="project" value="UniProtKB-EC"/>
</dbReference>
<organism evidence="11 12">
    <name type="scientific">Candidatus Gottesmanbacteria bacterium CG_4_10_14_0_8_um_filter_37_24</name>
    <dbReference type="NCBI Taxonomy" id="1974574"/>
    <lineage>
        <taxon>Bacteria</taxon>
        <taxon>Candidatus Gottesmaniibacteriota</taxon>
    </lineage>
</organism>
<dbReference type="Gene3D" id="1.10.730.10">
    <property type="entry name" value="Isoleucyl-tRNA Synthetase, Domain 1"/>
    <property type="match status" value="1"/>
</dbReference>
<dbReference type="GO" id="GO:0005524">
    <property type="term" value="F:ATP binding"/>
    <property type="evidence" value="ECO:0007669"/>
    <property type="project" value="UniProtKB-KW"/>
</dbReference>
<dbReference type="PRINTS" id="PR00984">
    <property type="entry name" value="TRNASYNTHILE"/>
</dbReference>
<dbReference type="Gene3D" id="3.40.50.620">
    <property type="entry name" value="HUPs"/>
    <property type="match status" value="1"/>
</dbReference>
<reference evidence="12" key="1">
    <citation type="submission" date="2017-09" db="EMBL/GenBank/DDBJ databases">
        <title>Depth-based differentiation of microbial function through sediment-hosted aquifers and enrichment of novel symbionts in the deep terrestrial subsurface.</title>
        <authorList>
            <person name="Probst A.J."/>
            <person name="Ladd B."/>
            <person name="Jarett J.K."/>
            <person name="Geller-Mcgrath D.E."/>
            <person name="Sieber C.M.K."/>
            <person name="Emerson J.B."/>
            <person name="Anantharaman K."/>
            <person name="Thomas B.C."/>
            <person name="Malmstrom R."/>
            <person name="Stieglmeier M."/>
            <person name="Klingl A."/>
            <person name="Woyke T."/>
            <person name="Ryan C.M."/>
            <person name="Banfield J.F."/>
        </authorList>
    </citation>
    <scope>NUCLEOTIDE SEQUENCE [LARGE SCALE GENOMIC DNA]</scope>
</reference>
<dbReference type="Gene3D" id="3.90.740.10">
    <property type="entry name" value="Valyl/Leucyl/Isoleucyl-tRNA synthetase, editing domain"/>
    <property type="match status" value="1"/>
</dbReference>
<comment type="catalytic activity">
    <reaction evidence="8">
        <text>tRNA(Ile) + L-isoleucine + ATP = L-isoleucyl-tRNA(Ile) + AMP + diphosphate</text>
        <dbReference type="Rhea" id="RHEA:11060"/>
        <dbReference type="Rhea" id="RHEA-COMP:9666"/>
        <dbReference type="Rhea" id="RHEA-COMP:9695"/>
        <dbReference type="ChEBI" id="CHEBI:30616"/>
        <dbReference type="ChEBI" id="CHEBI:33019"/>
        <dbReference type="ChEBI" id="CHEBI:58045"/>
        <dbReference type="ChEBI" id="CHEBI:78442"/>
        <dbReference type="ChEBI" id="CHEBI:78528"/>
        <dbReference type="ChEBI" id="CHEBI:456215"/>
        <dbReference type="EC" id="6.1.1.5"/>
    </reaction>
</comment>
<dbReference type="Pfam" id="PF19302">
    <property type="entry name" value="DUF5915"/>
    <property type="match status" value="1"/>
</dbReference>
<dbReference type="InterPro" id="IPR033709">
    <property type="entry name" value="Anticodon_Ile_ABEc"/>
</dbReference>
<dbReference type="SUPFAM" id="SSF50677">
    <property type="entry name" value="ValRS/IleRS/LeuRS editing domain"/>
    <property type="match status" value="1"/>
</dbReference>
<dbReference type="EC" id="6.1.1.5" evidence="1"/>
<evidence type="ECO:0000256" key="3">
    <source>
        <dbReference type="ARBA" id="ARBA00022741"/>
    </source>
</evidence>
<evidence type="ECO:0000256" key="8">
    <source>
        <dbReference type="ARBA" id="ARBA00048359"/>
    </source>
</evidence>
<evidence type="ECO:0000256" key="1">
    <source>
        <dbReference type="ARBA" id="ARBA00013165"/>
    </source>
</evidence>
<protein>
    <recommendedName>
        <fullName evidence="1">isoleucine--tRNA ligase</fullName>
        <ecNumber evidence="1">6.1.1.5</ecNumber>
    </recommendedName>
</protein>
<dbReference type="GO" id="GO:0000049">
    <property type="term" value="F:tRNA binding"/>
    <property type="evidence" value="ECO:0007669"/>
    <property type="project" value="InterPro"/>
</dbReference>
<keyword evidence="6" id="KW-0030">Aminoacyl-tRNA synthetase</keyword>
<proteinExistence type="predicted"/>
<dbReference type="PANTHER" id="PTHR42780">
    <property type="entry name" value="SOLEUCYL-TRNA SYNTHETASE"/>
    <property type="match status" value="1"/>
</dbReference>
<dbReference type="SUPFAM" id="SSF47323">
    <property type="entry name" value="Anticodon-binding domain of a subclass of class I aminoacyl-tRNA synthetases"/>
    <property type="match status" value="1"/>
</dbReference>
<sequence>FLKLKINDSSLSQDAHKVIKKFKHKFKNIYLLVWTTTPWTIPANVAVGINTKFIYGIWENKGNDEAVIILEKDENLDNVKRISGNKEISMSEYIFSGIEGEFKKTEEVLGTELVGLHYNAPFDSLPLVKNAEKEKPNTFHTVVNGSEIVVSNEGTGLLHIAPGAGKEDFDLGKREDLPIISVITDNATYMDGMGEFSGKNAKKHPEIIIDYLRNYCQGEYLLKTMYFKHRYPSCWRCKTELVWKVTHEWYIAMDRKEKLKVKEGKTLRQQMVKTAKMIRWMPEFGLDRELDWLKNMNDWLISKKNRYWGLALPIYECNKCGNFEVIGSFEELKNRAVLGWEKFKGNSPHKPFIDEVMIECSKCKEKIGRIDDVGNVWLDAGSVPFSTYIDPKTKKLSYTSDKEYWREWFPADFITESFPGQFKNWFYSMIAMSTVLEKRNPYNTVLGYASMLGEDGRPMHKSWGNAIEFNEGADKIGVDVMRWIFVTQDPEQNIHFGFRKADETRRKFHLILWNVYNFFVTYANLAKWDSKNTSRSNNNYSNILDKWIISLLNQLIGIVEKSLNDFDSFTAAASIESFVIDLSQWYIRRSRDRVSIRADNQTDKDQCLEVIYEILVTLSKLLAPFIPYLPEEIFTSLTGEKSVHLAKWPITDDNKIDTSLMKQMVFARKLVESGHSLRKEYKIKTRQPLSSAWHSETSNKLENEKVLDLVLQELNVHKWIVKKDSNKFIKKPSVVSKNIDGFEIFLDINIDKDLLEEGQVRDIIRQIQIKRKELGCDLAEKIDLVIPKLNNKYFNLIQRETIAGQIIQGEELKVIRK</sequence>
<feature type="domain" description="Aminoacyl-tRNA synthetase class Ia" evidence="9">
    <location>
        <begin position="123"/>
        <end position="495"/>
    </location>
</feature>
<evidence type="ECO:0000256" key="2">
    <source>
        <dbReference type="ARBA" id="ARBA00022598"/>
    </source>
</evidence>
<dbReference type="InterPro" id="IPR009008">
    <property type="entry name" value="Val/Leu/Ile-tRNA-synth_edit"/>
</dbReference>
<keyword evidence="3" id="KW-0547">Nucleotide-binding</keyword>
<dbReference type="SUPFAM" id="SSF52374">
    <property type="entry name" value="Nucleotidylyl transferase"/>
    <property type="match status" value="1"/>
</dbReference>
<evidence type="ECO:0000313" key="12">
    <source>
        <dbReference type="Proteomes" id="UP000231069"/>
    </source>
</evidence>
<feature type="non-terminal residue" evidence="11">
    <location>
        <position position="1"/>
    </location>
</feature>